<proteinExistence type="predicted"/>
<dbReference type="Proteomes" id="UP000605013">
    <property type="component" value="Unassembled WGS sequence"/>
</dbReference>
<keyword evidence="2" id="KW-1185">Reference proteome</keyword>
<name>A0ABS1WKA0_9FLAO</name>
<reference evidence="1 2" key="1">
    <citation type="submission" date="2020-12" db="EMBL/GenBank/DDBJ databases">
        <title>Olleya sediminilitoris sp. nov., isolated from a tidal flat.</title>
        <authorList>
            <person name="Park S."/>
            <person name="Yoon J.-H."/>
        </authorList>
    </citation>
    <scope>NUCLEOTIDE SEQUENCE [LARGE SCALE GENOMIC DNA]</scope>
    <source>
        <strain evidence="1 2">YSTF-M6</strain>
    </source>
</reference>
<dbReference type="EMBL" id="JAEMEF010000004">
    <property type="protein sequence ID" value="MBL7559533.1"/>
    <property type="molecule type" value="Genomic_DNA"/>
</dbReference>
<protein>
    <submittedName>
        <fullName evidence="1">Uncharacterized protein</fullName>
    </submittedName>
</protein>
<gene>
    <name evidence="1" type="ORF">JAO71_06905</name>
</gene>
<dbReference type="RefSeq" id="WP_202999789.1">
    <property type="nucleotide sequence ID" value="NZ_JAEMEF010000004.1"/>
</dbReference>
<organism evidence="1 2">
    <name type="scientific">Olleya sediminilitoris</name>
    <dbReference type="NCBI Taxonomy" id="2795739"/>
    <lineage>
        <taxon>Bacteria</taxon>
        <taxon>Pseudomonadati</taxon>
        <taxon>Bacteroidota</taxon>
        <taxon>Flavobacteriia</taxon>
        <taxon>Flavobacteriales</taxon>
        <taxon>Flavobacteriaceae</taxon>
    </lineage>
</organism>
<accession>A0ABS1WKA0</accession>
<evidence type="ECO:0000313" key="1">
    <source>
        <dbReference type="EMBL" id="MBL7559533.1"/>
    </source>
</evidence>
<sequence length="67" mass="7802">MSAFLTGDNLNNAIDDIIANANKFIHITSPYIKLDDHFKERFNLIKTIHLFTFKSCLVKMRIIFTEV</sequence>
<comment type="caution">
    <text evidence="1">The sequence shown here is derived from an EMBL/GenBank/DDBJ whole genome shotgun (WGS) entry which is preliminary data.</text>
</comment>
<evidence type="ECO:0000313" key="2">
    <source>
        <dbReference type="Proteomes" id="UP000605013"/>
    </source>
</evidence>